<evidence type="ECO:0000256" key="2">
    <source>
        <dbReference type="ARBA" id="ARBA00008263"/>
    </source>
</evidence>
<dbReference type="NCBIfam" id="NF004043">
    <property type="entry name" value="PRK05560.1"/>
    <property type="match status" value="1"/>
</dbReference>
<sequence length="836" mass="92389">MTEPTSTPDTPDEGGSAVASRIEPVGIEVEMQRSYLDYAMSVIVGRALPDVRDGLKPVHRKILYAMFDGGYRPDRGYVKCARVVGDVMGNYHPHGDASIYDALVRMAQNWSLRYPLIDGNGNFGSPGNDPAAAMRYTEARLDPLAMEMLRDIDEETVDFVPNYDGRAQEPTILPSRIPNLLVNGSTGIAVGMATNIPPHNLREIAAAVQWCLEHPEADESETLDELIKIVKGPDFPTKGLIVGTAAIVDAYRTGRGSIRMRAVVEVEEDTRGRTQLVVTELPYAVNPDNLAERIADLVKEGKLAGIADIREESSGRTGMRLVIVLKRDAVAKVVLNNLYKHTQLQETFGANMLALVDGVPRTLNLAQFVRHYVAHQIDVIVRRTRYRLRKAEERAHILRGLVKALDMLDEVIALIRRSPSAEESKVGLMNLLEIDDIQATAILDMQLRRLAALERQRIFDELANIEIQIADYRDILATPARQRQIVSEELAEIVARRGDERRTQIIPFDGEVSMEDLIVREDVVVTITRTGYAKRTKVDLYRSQKRGGKGVSGATLRQDDIVSHFFVCSTHDWMLFFTNKGRVYRAKAYELPEASRAAKGQHVANLLAFQPDEHIAQVIEIPNYQVAPYLVLATKEGLVKKTKLEEFDSNRSGGIIGINLREDDELVGAALLGPEDDLLLVSKQAQAIRFTASDEALRPMGRATSGVIGMRFAEGDELLAMEVVREGMDLDVLVATDGGFAKRTPIEEYPVQGRGGKGVLTAKITSRRGGLVGAVVISPDDELFAITSNGGVIRTPVKPVRRTRDRNTMGVKLMDLPEGVTIVAIARNADEPDEQD</sequence>
<evidence type="ECO:0000256" key="9">
    <source>
        <dbReference type="PROSITE-ProRule" id="PRU01384"/>
    </source>
</evidence>
<dbReference type="Gene3D" id="3.90.199.10">
    <property type="entry name" value="Topoisomerase II, domain 5"/>
    <property type="match status" value="1"/>
</dbReference>
<feature type="active site" description="O-(5'-phospho-DNA)-tyrosine intermediate" evidence="8 9">
    <location>
        <position position="136"/>
    </location>
</feature>
<comment type="subcellular location">
    <subcellularLocation>
        <location evidence="8">Cytoplasm</location>
    </subcellularLocation>
</comment>
<dbReference type="HAMAP" id="MF_01897">
    <property type="entry name" value="GyrA"/>
    <property type="match status" value="1"/>
</dbReference>
<dbReference type="Gene3D" id="2.120.10.90">
    <property type="entry name" value="DNA gyrase/topoisomerase IV, subunit A, C-terminal"/>
    <property type="match status" value="1"/>
</dbReference>
<comment type="catalytic activity">
    <reaction evidence="1 8 9">
        <text>ATP-dependent breakage, passage and rejoining of double-stranded DNA.</text>
        <dbReference type="EC" id="5.6.2.2"/>
    </reaction>
</comment>
<keyword evidence="5 8" id="KW-0799">Topoisomerase</keyword>
<comment type="similarity">
    <text evidence="2 8">Belongs to the type II topoisomerase GyrA/ParC subunit family.</text>
</comment>
<accession>A0ABP8CVC5</accession>
<evidence type="ECO:0000313" key="12">
    <source>
        <dbReference type="EMBL" id="GAA4243859.1"/>
    </source>
</evidence>
<dbReference type="EMBL" id="BAABAT010000001">
    <property type="protein sequence ID" value="GAA4243859.1"/>
    <property type="molecule type" value="Genomic_DNA"/>
</dbReference>
<evidence type="ECO:0000313" key="13">
    <source>
        <dbReference type="Proteomes" id="UP001500620"/>
    </source>
</evidence>
<dbReference type="Pfam" id="PF03989">
    <property type="entry name" value="DNA_gyraseA_C"/>
    <property type="match status" value="6"/>
</dbReference>
<reference evidence="13" key="1">
    <citation type="journal article" date="2019" name="Int. J. Syst. Evol. Microbiol.">
        <title>The Global Catalogue of Microorganisms (GCM) 10K type strain sequencing project: providing services to taxonomists for standard genome sequencing and annotation.</title>
        <authorList>
            <consortium name="The Broad Institute Genomics Platform"/>
            <consortium name="The Broad Institute Genome Sequencing Center for Infectious Disease"/>
            <person name="Wu L."/>
            <person name="Ma J."/>
        </authorList>
    </citation>
    <scope>NUCLEOTIDE SEQUENCE [LARGE SCALE GENOMIC DNA]</scope>
    <source>
        <strain evidence="13">JCM 17441</strain>
    </source>
</reference>
<feature type="region of interest" description="Disordered" evidence="10">
    <location>
        <begin position="1"/>
        <end position="21"/>
    </location>
</feature>
<organism evidence="12 13">
    <name type="scientific">Dactylosporangium darangshiense</name>
    <dbReference type="NCBI Taxonomy" id="579108"/>
    <lineage>
        <taxon>Bacteria</taxon>
        <taxon>Bacillati</taxon>
        <taxon>Actinomycetota</taxon>
        <taxon>Actinomycetes</taxon>
        <taxon>Micromonosporales</taxon>
        <taxon>Micromonosporaceae</taxon>
        <taxon>Dactylosporangium</taxon>
    </lineage>
</organism>
<evidence type="ECO:0000259" key="11">
    <source>
        <dbReference type="PROSITE" id="PS52040"/>
    </source>
</evidence>
<dbReference type="InterPro" id="IPR005743">
    <property type="entry name" value="GyrA"/>
</dbReference>
<dbReference type="InterPro" id="IPR013760">
    <property type="entry name" value="Topo_IIA-like_dom_sf"/>
</dbReference>
<dbReference type="InterPro" id="IPR013757">
    <property type="entry name" value="Topo_IIA_A_a_sf"/>
</dbReference>
<dbReference type="Pfam" id="PF00521">
    <property type="entry name" value="DNA_topoisoIV"/>
    <property type="match status" value="1"/>
</dbReference>
<evidence type="ECO:0000256" key="7">
    <source>
        <dbReference type="ARBA" id="ARBA00023235"/>
    </source>
</evidence>
<dbReference type="InterPro" id="IPR050220">
    <property type="entry name" value="Type_II_DNA_Topoisomerases"/>
</dbReference>
<dbReference type="EC" id="5.6.2.2" evidence="8"/>
<gene>
    <name evidence="8 12" type="primary">gyrA</name>
    <name evidence="12" type="ORF">GCM10022255_004600</name>
</gene>
<evidence type="ECO:0000256" key="6">
    <source>
        <dbReference type="ARBA" id="ARBA00023125"/>
    </source>
</evidence>
<evidence type="ECO:0000256" key="5">
    <source>
        <dbReference type="ARBA" id="ARBA00023029"/>
    </source>
</evidence>
<dbReference type="PROSITE" id="PS52040">
    <property type="entry name" value="TOPO_IIA"/>
    <property type="match status" value="1"/>
</dbReference>
<dbReference type="InterPro" id="IPR035516">
    <property type="entry name" value="Gyrase/topoIV_suA_C"/>
</dbReference>
<keyword evidence="7 8" id="KW-0413">Isomerase</keyword>
<evidence type="ECO:0000256" key="1">
    <source>
        <dbReference type="ARBA" id="ARBA00000185"/>
    </source>
</evidence>
<comment type="subunit">
    <text evidence="8">Heterotetramer, composed of two GyrA and two GyrB chains. In the heterotetramer, GyrA contains the active site tyrosine that forms a transient covalent intermediate with DNA, while GyrB binds cofactors and catalyzes ATP hydrolysis.</text>
</comment>
<dbReference type="NCBIfam" id="TIGR01063">
    <property type="entry name" value="gyrA"/>
    <property type="match status" value="1"/>
</dbReference>
<dbReference type="SUPFAM" id="SSF56719">
    <property type="entry name" value="Type II DNA topoisomerase"/>
    <property type="match status" value="1"/>
</dbReference>
<keyword evidence="6 8" id="KW-0238">DNA-binding</keyword>
<keyword evidence="8" id="KW-0963">Cytoplasm</keyword>
<dbReference type="CDD" id="cd00187">
    <property type="entry name" value="TOP4c"/>
    <property type="match status" value="1"/>
</dbReference>
<name>A0ABP8CVC5_9ACTN</name>
<comment type="function">
    <text evidence="8">A type II topoisomerase that negatively supercoils closed circular double-stranded (ds) DNA in an ATP-dependent manner to modulate DNA topology and maintain chromosomes in an underwound state. Negative supercoiling favors strand separation, and DNA replication, transcription, recombination and repair, all of which involve strand separation. Also able to catalyze the interconversion of other topological isomers of dsDNA rings, including catenanes and knotted rings. Type II topoisomerases break and join 2 DNA strands simultaneously in an ATP-dependent manner.</text>
</comment>
<comment type="caution">
    <text evidence="12">The sequence shown here is derived from an EMBL/GenBank/DDBJ whole genome shotgun (WGS) entry which is preliminary data.</text>
</comment>
<dbReference type="InterPro" id="IPR013758">
    <property type="entry name" value="Topo_IIA_A/C_ab"/>
</dbReference>
<evidence type="ECO:0000256" key="3">
    <source>
        <dbReference type="ARBA" id="ARBA00022741"/>
    </source>
</evidence>
<feature type="short sequence motif" description="GyrA-box" evidence="8">
    <location>
        <begin position="544"/>
        <end position="550"/>
    </location>
</feature>
<keyword evidence="13" id="KW-1185">Reference proteome</keyword>
<dbReference type="PANTHER" id="PTHR43493:SF5">
    <property type="entry name" value="DNA GYRASE SUBUNIT A, CHLOROPLASTIC_MITOCHONDRIAL"/>
    <property type="match status" value="1"/>
</dbReference>
<dbReference type="PANTHER" id="PTHR43493">
    <property type="entry name" value="DNA GYRASE/TOPOISOMERASE SUBUNIT A"/>
    <property type="match status" value="1"/>
</dbReference>
<feature type="domain" description="Topo IIA-type catalytic" evidence="11">
    <location>
        <begin position="48"/>
        <end position="517"/>
    </location>
</feature>
<dbReference type="Gene3D" id="1.10.268.10">
    <property type="entry name" value="Topoisomerase, domain 3"/>
    <property type="match status" value="1"/>
</dbReference>
<evidence type="ECO:0000256" key="4">
    <source>
        <dbReference type="ARBA" id="ARBA00022840"/>
    </source>
</evidence>
<dbReference type="Gene3D" id="3.30.1360.40">
    <property type="match status" value="1"/>
</dbReference>
<dbReference type="NCBIfam" id="NF004044">
    <property type="entry name" value="PRK05561.1"/>
    <property type="match status" value="1"/>
</dbReference>
<evidence type="ECO:0000256" key="8">
    <source>
        <dbReference type="HAMAP-Rule" id="MF_01897"/>
    </source>
</evidence>
<proteinExistence type="inferred from homology"/>
<keyword evidence="4 8" id="KW-0067">ATP-binding</keyword>
<protein>
    <recommendedName>
        <fullName evidence="8">DNA gyrase subunit A</fullName>
        <ecNumber evidence="8">5.6.2.2</ecNumber>
    </recommendedName>
</protein>
<dbReference type="Proteomes" id="UP001500620">
    <property type="component" value="Unassembled WGS sequence"/>
</dbReference>
<dbReference type="SMART" id="SM00434">
    <property type="entry name" value="TOP4c"/>
    <property type="match status" value="1"/>
</dbReference>
<dbReference type="InterPro" id="IPR006691">
    <property type="entry name" value="GyrA/parC_rep"/>
</dbReference>
<dbReference type="InterPro" id="IPR002205">
    <property type="entry name" value="Topo_IIA_dom_A"/>
</dbReference>
<comment type="miscellaneous">
    <text evidence="8">Few gyrases are as efficient as E.coli at forming negative supercoils. Not all organisms have 2 type II topoisomerases; in organisms with a single type II topoisomerase this enzyme also has to decatenate newly replicated chromosomes.</text>
</comment>
<keyword evidence="3 8" id="KW-0547">Nucleotide-binding</keyword>
<dbReference type="SUPFAM" id="SSF101904">
    <property type="entry name" value="GyrA/ParC C-terminal domain-like"/>
    <property type="match status" value="1"/>
</dbReference>
<evidence type="ECO:0000256" key="10">
    <source>
        <dbReference type="SAM" id="MobiDB-lite"/>
    </source>
</evidence>
<dbReference type="RefSeq" id="WP_345120596.1">
    <property type="nucleotide sequence ID" value="NZ_BAABAT010000001.1"/>
</dbReference>